<dbReference type="Proteomes" id="UP001217089">
    <property type="component" value="Unassembled WGS sequence"/>
</dbReference>
<evidence type="ECO:0000313" key="4">
    <source>
        <dbReference type="Proteomes" id="UP001217089"/>
    </source>
</evidence>
<name>A0ABQ9F2I6_TEGGR</name>
<dbReference type="Pfam" id="PF02037">
    <property type="entry name" value="SAP"/>
    <property type="match status" value="1"/>
</dbReference>
<feature type="compositionally biased region" description="Basic and acidic residues" evidence="1">
    <location>
        <begin position="55"/>
        <end position="66"/>
    </location>
</feature>
<reference evidence="3 4" key="1">
    <citation type="submission" date="2022-12" db="EMBL/GenBank/DDBJ databases">
        <title>Chromosome-level genome of Tegillarca granosa.</title>
        <authorList>
            <person name="Kim J."/>
        </authorList>
    </citation>
    <scope>NUCLEOTIDE SEQUENCE [LARGE SCALE GENOMIC DNA]</scope>
    <source>
        <strain evidence="3">Teg-2019</strain>
        <tissue evidence="3">Adductor muscle</tissue>
    </source>
</reference>
<protein>
    <recommendedName>
        <fullName evidence="2">SAP domain-containing protein</fullName>
    </recommendedName>
</protein>
<dbReference type="InterPro" id="IPR036361">
    <property type="entry name" value="SAP_dom_sf"/>
</dbReference>
<proteinExistence type="predicted"/>
<feature type="region of interest" description="Disordered" evidence="1">
    <location>
        <begin position="45"/>
        <end position="66"/>
    </location>
</feature>
<evidence type="ECO:0000259" key="2">
    <source>
        <dbReference type="Pfam" id="PF02037"/>
    </source>
</evidence>
<sequence length="66" mass="7383">MELSFRNASVSGRKKDLVDRLQAYRQNANFTGPVIGSPVKAEDLPTSVQPYISDPRPEKYRGMEGN</sequence>
<gene>
    <name evidence="3" type="ORF">KUTeg_010974</name>
</gene>
<comment type="caution">
    <text evidence="3">The sequence shown here is derived from an EMBL/GenBank/DDBJ whole genome shotgun (WGS) entry which is preliminary data.</text>
</comment>
<evidence type="ECO:0000256" key="1">
    <source>
        <dbReference type="SAM" id="MobiDB-lite"/>
    </source>
</evidence>
<accession>A0ABQ9F2I6</accession>
<feature type="domain" description="SAP" evidence="2">
    <location>
        <begin position="2"/>
        <end position="25"/>
    </location>
</feature>
<dbReference type="EMBL" id="JARBDR010000496">
    <property type="protein sequence ID" value="KAJ8311619.1"/>
    <property type="molecule type" value="Genomic_DNA"/>
</dbReference>
<evidence type="ECO:0000313" key="3">
    <source>
        <dbReference type="EMBL" id="KAJ8311619.1"/>
    </source>
</evidence>
<keyword evidence="4" id="KW-1185">Reference proteome</keyword>
<organism evidence="3 4">
    <name type="scientific">Tegillarca granosa</name>
    <name type="common">Malaysian cockle</name>
    <name type="synonym">Anadara granosa</name>
    <dbReference type="NCBI Taxonomy" id="220873"/>
    <lineage>
        <taxon>Eukaryota</taxon>
        <taxon>Metazoa</taxon>
        <taxon>Spiralia</taxon>
        <taxon>Lophotrochozoa</taxon>
        <taxon>Mollusca</taxon>
        <taxon>Bivalvia</taxon>
        <taxon>Autobranchia</taxon>
        <taxon>Pteriomorphia</taxon>
        <taxon>Arcoida</taxon>
        <taxon>Arcoidea</taxon>
        <taxon>Arcidae</taxon>
        <taxon>Tegillarca</taxon>
    </lineage>
</organism>
<dbReference type="InterPro" id="IPR003034">
    <property type="entry name" value="SAP_dom"/>
</dbReference>
<dbReference type="Gene3D" id="1.10.720.30">
    <property type="entry name" value="SAP domain"/>
    <property type="match status" value="1"/>
</dbReference>